<dbReference type="AlphaFoldDB" id="A0A7J9GER7"/>
<gene>
    <name evidence="1" type="ORF">Gohar_006856</name>
</gene>
<accession>A0A7J9GER7</accession>
<proteinExistence type="predicted"/>
<sequence>MEAFVMNNEMKASRVNHEMKAFVANHEMKWNALVVDYEALYVVFCGMNTREFKRDFKCTVAKEDSKNIGKFYANLCDLSNQAFDLGKEYSNLKLVRKVLRSLPESFSIEVTTIKDAKDLEIKKKTNDDPNEETEEEFLRTYKNMLGKLEHAKESLLTKELDNLVNNMKELAETKLMLKKFNIGSNKLDEILAASRRDIGRSGLGFVDKGKVVMKSPTVFVKGSIHAESEECSSKAAMIKIARSYLLILESFVIIVAH</sequence>
<protein>
    <submittedName>
        <fullName evidence="1">Uncharacterized protein</fullName>
    </submittedName>
</protein>
<dbReference type="OrthoDB" id="1640012at2759"/>
<comment type="caution">
    <text evidence="1">The sequence shown here is derived from an EMBL/GenBank/DDBJ whole genome shotgun (WGS) entry which is preliminary data.</text>
</comment>
<keyword evidence="2" id="KW-1185">Reference proteome</keyword>
<organism evidence="1 2">
    <name type="scientific">Gossypium harknessii</name>
    <dbReference type="NCBI Taxonomy" id="34285"/>
    <lineage>
        <taxon>Eukaryota</taxon>
        <taxon>Viridiplantae</taxon>
        <taxon>Streptophyta</taxon>
        <taxon>Embryophyta</taxon>
        <taxon>Tracheophyta</taxon>
        <taxon>Spermatophyta</taxon>
        <taxon>Magnoliopsida</taxon>
        <taxon>eudicotyledons</taxon>
        <taxon>Gunneridae</taxon>
        <taxon>Pentapetalae</taxon>
        <taxon>rosids</taxon>
        <taxon>malvids</taxon>
        <taxon>Malvales</taxon>
        <taxon>Malvaceae</taxon>
        <taxon>Malvoideae</taxon>
        <taxon>Gossypium</taxon>
    </lineage>
</organism>
<evidence type="ECO:0000313" key="2">
    <source>
        <dbReference type="Proteomes" id="UP000593560"/>
    </source>
</evidence>
<dbReference type="EMBL" id="JABFAD010000004">
    <property type="protein sequence ID" value="MBA0796056.1"/>
    <property type="molecule type" value="Genomic_DNA"/>
</dbReference>
<reference evidence="1 2" key="1">
    <citation type="journal article" date="2019" name="Genome Biol. Evol.">
        <title>Insights into the evolution of the New World diploid cottons (Gossypium, subgenus Houzingenia) based on genome sequencing.</title>
        <authorList>
            <person name="Grover C.E."/>
            <person name="Arick M.A. 2nd"/>
            <person name="Thrash A."/>
            <person name="Conover J.L."/>
            <person name="Sanders W.S."/>
            <person name="Peterson D.G."/>
            <person name="Frelichowski J.E."/>
            <person name="Scheffler J.A."/>
            <person name="Scheffler B.E."/>
            <person name="Wendel J.F."/>
        </authorList>
    </citation>
    <scope>NUCLEOTIDE SEQUENCE [LARGE SCALE GENOMIC DNA]</scope>
    <source>
        <strain evidence="1">0</strain>
        <tissue evidence="1">Leaf</tissue>
    </source>
</reference>
<name>A0A7J9GER7_9ROSI</name>
<dbReference type="Proteomes" id="UP000593560">
    <property type="component" value="Unassembled WGS sequence"/>
</dbReference>
<evidence type="ECO:0000313" key="1">
    <source>
        <dbReference type="EMBL" id="MBA0796056.1"/>
    </source>
</evidence>